<dbReference type="EMBL" id="JACOOK010000001">
    <property type="protein sequence ID" value="MBC5615704.1"/>
    <property type="molecule type" value="Genomic_DNA"/>
</dbReference>
<organism evidence="8 9">
    <name type="scientific">Alistipes hominis</name>
    <dbReference type="NCBI Taxonomy" id="2763015"/>
    <lineage>
        <taxon>Bacteria</taxon>
        <taxon>Pseudomonadati</taxon>
        <taxon>Bacteroidota</taxon>
        <taxon>Bacteroidia</taxon>
        <taxon>Bacteroidales</taxon>
        <taxon>Rikenellaceae</taxon>
        <taxon>Alistipes</taxon>
    </lineage>
</organism>
<dbReference type="SUPFAM" id="SSF50494">
    <property type="entry name" value="Trypsin-like serine proteases"/>
    <property type="match status" value="1"/>
</dbReference>
<proteinExistence type="inferred from homology"/>
<gene>
    <name evidence="8" type="ORF">H8S08_01545</name>
</gene>
<keyword evidence="2 7" id="KW-0031">Aminopeptidase</keyword>
<dbReference type="RefSeq" id="WP_118656930.1">
    <property type="nucleotide sequence ID" value="NZ_JACOOK010000001.1"/>
</dbReference>
<keyword evidence="9" id="KW-1185">Reference proteome</keyword>
<evidence type="ECO:0000313" key="9">
    <source>
        <dbReference type="Proteomes" id="UP000636891"/>
    </source>
</evidence>
<evidence type="ECO:0000256" key="5">
    <source>
        <dbReference type="ARBA" id="ARBA00022801"/>
    </source>
</evidence>
<keyword evidence="3 7" id="KW-0645">Protease</keyword>
<keyword evidence="4 7" id="KW-0732">Signal</keyword>
<keyword evidence="6 7" id="KW-0720">Serine protease</keyword>
<evidence type="ECO:0000313" key="8">
    <source>
        <dbReference type="EMBL" id="MBC5615704.1"/>
    </source>
</evidence>
<dbReference type="PANTHER" id="PTHR38469">
    <property type="entry name" value="PERIPLASMIC PEPTIDASE SUBFAMILY S1B"/>
    <property type="match status" value="1"/>
</dbReference>
<dbReference type="Gene3D" id="2.40.10.10">
    <property type="entry name" value="Trypsin-like serine proteases"/>
    <property type="match status" value="1"/>
</dbReference>
<protein>
    <recommendedName>
        <fullName evidence="7">Dipeptidyl-peptidase</fullName>
        <ecNumber evidence="7">3.4.14.-</ecNumber>
    </recommendedName>
</protein>
<dbReference type="InterPro" id="IPR009003">
    <property type="entry name" value="Peptidase_S1_PA"/>
</dbReference>
<evidence type="ECO:0000256" key="2">
    <source>
        <dbReference type="ARBA" id="ARBA00022438"/>
    </source>
</evidence>
<sequence>MKKILIYALLALLAPASAMADEGMWLVNLFESSIYPQMKKKGLKLKPGEIYNERGTALSGAIVAVDYGMGTGSVISDRGLVITNHHVAYGDIHDLSTPENNYLENGFWAATEQDELPVKGKTVMFLRRIADVTDEAMEMRDSMIREGKFGVFGTRKIYGAIEKKYGKDTPYEVSCASMWRGEKYLLFYYEVYKDVRLVGAPPEKIGAFGGNQDNWGWPQHKGDFALYRVYGDKDGKPAPYSKDNVPIKPAKVLDISTGGVHEGDYTMVLGFPGRTNRYMSSFAVAEKQQVVNPVVIRARHERMEIIKKHMEADPKVRLLYSDKYFNLSNYADYATWENICLRRYDVAGIREAEETELQRWIAETPERQTEYGRVLADLKKGYAARAEAVRRKNYFQEAWISPSDALMTGFRVASMVNRMRKEKIDSVRVTDKAFAYALNLTKKMYAAYDPATDQEIFAAMLKLFTDNVPPQMWGDYLQQVYTRYDGNAEAIADYAFRNSACATLEKLCEYFETPHTADQIMQDPLVALAASVSTMTFSDGVRNAEEEAETDVDKTESLYAKALYRMRESKGLPQYPDANSTMRITFGNVESISPYDAVKYDFRTTVDGYLEKNDPKDFEFRVDDKMFSLIRAKDWGRWGEKGVLYTDFITNNDITGGNSGSPVLNGRGNLVGLAFDGNRESMSGNIYFHPEYARTVCVDIRFVLWIIDRYAGASGLIEEMCLVK</sequence>
<dbReference type="Proteomes" id="UP000636891">
    <property type="component" value="Unassembled WGS sequence"/>
</dbReference>
<comment type="similarity">
    <text evidence="1 7">Belongs to the peptidase S46 family.</text>
</comment>
<evidence type="ECO:0000256" key="7">
    <source>
        <dbReference type="RuleBase" id="RU366067"/>
    </source>
</evidence>
<evidence type="ECO:0000256" key="6">
    <source>
        <dbReference type="ARBA" id="ARBA00022825"/>
    </source>
</evidence>
<evidence type="ECO:0000256" key="4">
    <source>
        <dbReference type="ARBA" id="ARBA00022729"/>
    </source>
</evidence>
<feature type="signal peptide" evidence="7">
    <location>
        <begin position="1"/>
        <end position="20"/>
    </location>
</feature>
<dbReference type="Pfam" id="PF10459">
    <property type="entry name" value="Peptidase_S46"/>
    <property type="match status" value="1"/>
</dbReference>
<evidence type="ECO:0000256" key="3">
    <source>
        <dbReference type="ARBA" id="ARBA00022670"/>
    </source>
</evidence>
<comment type="function">
    <text evidence="7">Catalyzes the removal of dipeptides from the N-terminus of oligopeptides.</text>
</comment>
<dbReference type="PANTHER" id="PTHR38469:SF1">
    <property type="entry name" value="PERIPLASMIC PEPTIDASE SUBFAMILY S1B"/>
    <property type="match status" value="1"/>
</dbReference>
<reference evidence="8 9" key="1">
    <citation type="submission" date="2020-08" db="EMBL/GenBank/DDBJ databases">
        <title>Genome public.</title>
        <authorList>
            <person name="Liu C."/>
            <person name="Sun Q."/>
        </authorList>
    </citation>
    <scope>NUCLEOTIDE SEQUENCE [LARGE SCALE GENOMIC DNA]</scope>
    <source>
        <strain evidence="8 9">New-7</strain>
    </source>
</reference>
<dbReference type="InterPro" id="IPR019500">
    <property type="entry name" value="Pep_S46"/>
</dbReference>
<keyword evidence="5 7" id="KW-0378">Hydrolase</keyword>
<feature type="chain" id="PRO_5044972689" description="Dipeptidyl-peptidase" evidence="7">
    <location>
        <begin position="21"/>
        <end position="724"/>
    </location>
</feature>
<name>A0ABR7CJ68_9BACT</name>
<dbReference type="InterPro" id="IPR043504">
    <property type="entry name" value="Peptidase_S1_PA_chymotrypsin"/>
</dbReference>
<evidence type="ECO:0000256" key="1">
    <source>
        <dbReference type="ARBA" id="ARBA00010491"/>
    </source>
</evidence>
<comment type="caution">
    <text evidence="8">The sequence shown here is derived from an EMBL/GenBank/DDBJ whole genome shotgun (WGS) entry which is preliminary data.</text>
</comment>
<accession>A0ABR7CJ68</accession>
<dbReference type="EC" id="3.4.14.-" evidence="7"/>